<organism evidence="1 2">
    <name type="scientific">Escherichia albertii</name>
    <dbReference type="NCBI Taxonomy" id="208962"/>
    <lineage>
        <taxon>Bacteria</taxon>
        <taxon>Pseudomonadati</taxon>
        <taxon>Pseudomonadota</taxon>
        <taxon>Gammaproteobacteria</taxon>
        <taxon>Enterobacterales</taxon>
        <taxon>Enterobacteriaceae</taxon>
        <taxon>Escherichia</taxon>
    </lineage>
</organism>
<protein>
    <recommendedName>
        <fullName evidence="3">Transcription factor zinc-finger domain-containing protein</fullName>
    </recommendedName>
</protein>
<dbReference type="EMBL" id="SIZV01000027">
    <property type="protein sequence ID" value="TBR49583.1"/>
    <property type="molecule type" value="Genomic_DNA"/>
</dbReference>
<reference evidence="1 2" key="1">
    <citation type="submission" date="2019-02" db="EMBL/GenBank/DDBJ databases">
        <title>Draft genome sequence of Escherichia albertii strain Mex-12/320a, isolated from an infant with diarrhea, harboring virulence genes associated with diarrheagenic strains of enteropathogenic E. coli.</title>
        <authorList>
            <person name="Maldonado-Puga S."/>
            <person name="Meza-Segura M."/>
            <person name="Zaidi M.B."/>
            <person name="Estrada-Garcia T."/>
        </authorList>
    </citation>
    <scope>NUCLEOTIDE SEQUENCE [LARGE SCALE GENOMIC DNA]</scope>
    <source>
        <strain evidence="1 2">Mex-12/320a</strain>
    </source>
</reference>
<dbReference type="AlphaFoldDB" id="A0A7Z8DXT9"/>
<sequence>MKFIMIKCPHCSMSYPFNPMSSNTPSPTEQPVGDGLRCPKETCSGIVSYIDDVPSFWGCGECGNVWFKKNDLYSDIKNIINKYPYRSCAYKIIDDEYFPAADEDIPASYDEQIKSEWNN</sequence>
<proteinExistence type="predicted"/>
<dbReference type="RefSeq" id="WP_131109665.1">
    <property type="nucleotide sequence ID" value="NZ_BBVL01000037.1"/>
</dbReference>
<name>A0A7Z8DXT9_ESCAL</name>
<comment type="caution">
    <text evidence="1">The sequence shown here is derived from an EMBL/GenBank/DDBJ whole genome shotgun (WGS) entry which is preliminary data.</text>
</comment>
<dbReference type="Proteomes" id="UP000292187">
    <property type="component" value="Unassembled WGS sequence"/>
</dbReference>
<evidence type="ECO:0000313" key="1">
    <source>
        <dbReference type="EMBL" id="TBR49583.1"/>
    </source>
</evidence>
<gene>
    <name evidence="1" type="ORF">EYS06_18435</name>
</gene>
<accession>A0A7Z8DXT9</accession>
<evidence type="ECO:0000313" key="2">
    <source>
        <dbReference type="Proteomes" id="UP000292187"/>
    </source>
</evidence>
<evidence type="ECO:0008006" key="3">
    <source>
        <dbReference type="Google" id="ProtNLM"/>
    </source>
</evidence>